<keyword evidence="1" id="KW-0175">Coiled coil</keyword>
<organism evidence="3 4">
    <name type="scientific">Gonapodya prolifera (strain JEL478)</name>
    <name type="common">Monoblepharis prolifera</name>
    <dbReference type="NCBI Taxonomy" id="1344416"/>
    <lineage>
        <taxon>Eukaryota</taxon>
        <taxon>Fungi</taxon>
        <taxon>Fungi incertae sedis</taxon>
        <taxon>Chytridiomycota</taxon>
        <taxon>Chytridiomycota incertae sedis</taxon>
        <taxon>Monoblepharidomycetes</taxon>
        <taxon>Monoblepharidales</taxon>
        <taxon>Gonapodyaceae</taxon>
        <taxon>Gonapodya</taxon>
    </lineage>
</organism>
<evidence type="ECO:0000256" key="2">
    <source>
        <dbReference type="SAM" id="MobiDB-lite"/>
    </source>
</evidence>
<dbReference type="EMBL" id="KQ965762">
    <property type="protein sequence ID" value="KXS15416.1"/>
    <property type="molecule type" value="Genomic_DNA"/>
</dbReference>
<evidence type="ECO:0000313" key="3">
    <source>
        <dbReference type="EMBL" id="KXS15416.1"/>
    </source>
</evidence>
<feature type="coiled-coil region" evidence="1">
    <location>
        <begin position="291"/>
        <end position="343"/>
    </location>
</feature>
<feature type="region of interest" description="Disordered" evidence="2">
    <location>
        <begin position="115"/>
        <end position="148"/>
    </location>
</feature>
<gene>
    <name evidence="3" type="ORF">M427DRAFT_135125</name>
</gene>
<dbReference type="AlphaFoldDB" id="A0A139AF24"/>
<accession>A0A139AF24</accession>
<dbReference type="Proteomes" id="UP000070544">
    <property type="component" value="Unassembled WGS sequence"/>
</dbReference>
<proteinExistence type="predicted"/>
<keyword evidence="4" id="KW-1185">Reference proteome</keyword>
<reference evidence="3 4" key="1">
    <citation type="journal article" date="2015" name="Genome Biol. Evol.">
        <title>Phylogenomic analyses indicate that early fungi evolved digesting cell walls of algal ancestors of land plants.</title>
        <authorList>
            <person name="Chang Y."/>
            <person name="Wang S."/>
            <person name="Sekimoto S."/>
            <person name="Aerts A.L."/>
            <person name="Choi C."/>
            <person name="Clum A."/>
            <person name="LaButti K.M."/>
            <person name="Lindquist E.A."/>
            <person name="Yee Ngan C."/>
            <person name="Ohm R.A."/>
            <person name="Salamov A.A."/>
            <person name="Grigoriev I.V."/>
            <person name="Spatafora J.W."/>
            <person name="Berbee M.L."/>
        </authorList>
    </citation>
    <scope>NUCLEOTIDE SEQUENCE [LARGE SCALE GENOMIC DNA]</scope>
    <source>
        <strain evidence="3 4">JEL478</strain>
    </source>
</reference>
<name>A0A139AF24_GONPJ</name>
<protein>
    <submittedName>
        <fullName evidence="3">Uncharacterized protein</fullName>
    </submittedName>
</protein>
<evidence type="ECO:0000256" key="1">
    <source>
        <dbReference type="SAM" id="Coils"/>
    </source>
</evidence>
<sequence>MHPAIDMTQLFLRECPSCGKTGIKSRRCPDEQHRGQKIYVRYICQVDGCGAHCTYTDYTDHIRQHHPQYARPINIALSRAASQRRTAGPRVIRKGSSFSSDTAISDERVGLVTENRRPAPYPPLTPTDSGYGNLPTPPPTDLSSESDGSVISATTHLSEQSVLMLLADMAVMQSNVVDAHVPISSRSASRSSIGSGMHDVPGSESGVAMGLRERRRVNYREDGSDEEETGGVAGLGTYQHRALTPMNPVIPSTDDHTLTVLTSRLNHLPRTPAASALSQRLTAFKRKLSEVTSSEQRFRRSEREVEELERNLSRKRMKLEDQRRMLEDERNDAEDELFGMERELALLESFEAGTPAVAY</sequence>
<feature type="region of interest" description="Disordered" evidence="2">
    <location>
        <begin position="187"/>
        <end position="208"/>
    </location>
</feature>
<feature type="compositionally biased region" description="Low complexity" evidence="2">
    <location>
        <begin position="187"/>
        <end position="196"/>
    </location>
</feature>
<evidence type="ECO:0000313" key="4">
    <source>
        <dbReference type="Proteomes" id="UP000070544"/>
    </source>
</evidence>